<dbReference type="Gene3D" id="3.20.20.370">
    <property type="entry name" value="Glycoside hydrolase/deacetylase"/>
    <property type="match status" value="1"/>
</dbReference>
<dbReference type="AlphaFoldDB" id="A0A7G1QAK4"/>
<dbReference type="KEGG" id="ntg:NSCAC_1332"/>
<dbReference type="GO" id="GO:0016810">
    <property type="term" value="F:hydrolase activity, acting on carbon-nitrogen (but not peptide) bonds"/>
    <property type="evidence" value="ECO:0007669"/>
    <property type="project" value="InterPro"/>
</dbReference>
<evidence type="ECO:0000313" key="5">
    <source>
        <dbReference type="Proteomes" id="UP000516072"/>
    </source>
</evidence>
<dbReference type="PROSITE" id="PS51677">
    <property type="entry name" value="NODB"/>
    <property type="match status" value="1"/>
</dbReference>
<accession>A0A7G1QAK4</accession>
<dbReference type="RefSeq" id="WP_197744022.1">
    <property type="nucleotide sequence ID" value="NZ_LR778175.1"/>
</dbReference>
<reference evidence="4 5" key="1">
    <citation type="submission" date="2020-03" db="EMBL/GenBank/DDBJ databases">
        <authorList>
            <person name="Picone N."/>
        </authorList>
    </citation>
    <scope>NUCLEOTIDE SEQUENCE [LARGE SCALE GENOMIC DNA]</scope>
    <source>
        <strain evidence="4">NSCAC1</strain>
    </source>
</reference>
<keyword evidence="2" id="KW-0732">Signal</keyword>
<evidence type="ECO:0000313" key="4">
    <source>
        <dbReference type="EMBL" id="CAB1276759.1"/>
    </source>
</evidence>
<feature type="domain" description="NodB homology" evidence="3">
    <location>
        <begin position="77"/>
        <end position="323"/>
    </location>
</feature>
<dbReference type="InterPro" id="IPR051398">
    <property type="entry name" value="Polysacch_Deacetylase"/>
</dbReference>
<evidence type="ECO:0000259" key="3">
    <source>
        <dbReference type="PROSITE" id="PS51677"/>
    </source>
</evidence>
<organism evidence="4 5">
    <name type="scientific">Candidatus Nitrosacidococcus tergens</name>
    <dbReference type="NCBI Taxonomy" id="553981"/>
    <lineage>
        <taxon>Bacteria</taxon>
        <taxon>Pseudomonadati</taxon>
        <taxon>Pseudomonadota</taxon>
        <taxon>Gammaproteobacteria</taxon>
        <taxon>Chromatiales</taxon>
        <taxon>Chromatiaceae</taxon>
        <taxon>Candidatus Nitrosacidococcus</taxon>
    </lineage>
</organism>
<proteinExistence type="predicted"/>
<evidence type="ECO:0000256" key="1">
    <source>
        <dbReference type="ARBA" id="ARBA00004613"/>
    </source>
</evidence>
<sequence length="323" mass="37124">MTSLFTAYPKKFCSLLKGNRLSILIYHQILSKPDPLRQSALDIIEFECQMAMVKKYFSVLSLSEAIERLHKNSLPKCALCITFDDGYRDNVTNALPILKRHNLCASFFITSKYLEGGQMWNDTIIEVIRNKQGGILDLNKYGLGNHNLATIKHCQQALKDIIPEVKYMDYLMRQEVVAYLLDLVDELPLEDFMMKKNDIITLKKAGMEIGGHTRSHPILSQISFKEAREEIYTNKEELEGVLGDPIHIFAYPNGRPNIDFNKNHIKMVKNAGYKGAVTISRGAARSAIDSYQIPRFTPWDRTPLCFMFRLIHNSFYYQPEVCK</sequence>
<dbReference type="PANTHER" id="PTHR34216:SF3">
    <property type="entry name" value="POLY-BETA-1,6-N-ACETYL-D-GLUCOSAMINE N-DEACETYLASE"/>
    <property type="match status" value="1"/>
</dbReference>
<keyword evidence="5" id="KW-1185">Reference proteome</keyword>
<dbReference type="InterPro" id="IPR002509">
    <property type="entry name" value="NODB_dom"/>
</dbReference>
<name>A0A7G1QAK4_9GAMM</name>
<comment type="subcellular location">
    <subcellularLocation>
        <location evidence="1">Secreted</location>
    </subcellularLocation>
</comment>
<dbReference type="SUPFAM" id="SSF88713">
    <property type="entry name" value="Glycoside hydrolase/deacetylase"/>
    <property type="match status" value="1"/>
</dbReference>
<protein>
    <submittedName>
        <fullName evidence="4">Polysaccharide deacetylase</fullName>
    </submittedName>
</protein>
<dbReference type="Pfam" id="PF01522">
    <property type="entry name" value="Polysacc_deac_1"/>
    <property type="match status" value="1"/>
</dbReference>
<dbReference type="EMBL" id="LR778175">
    <property type="protein sequence ID" value="CAB1276759.1"/>
    <property type="molecule type" value="Genomic_DNA"/>
</dbReference>
<dbReference type="InterPro" id="IPR011330">
    <property type="entry name" value="Glyco_hydro/deAcase_b/a-brl"/>
</dbReference>
<dbReference type="GO" id="GO:0005975">
    <property type="term" value="P:carbohydrate metabolic process"/>
    <property type="evidence" value="ECO:0007669"/>
    <property type="project" value="InterPro"/>
</dbReference>
<dbReference type="Proteomes" id="UP000516072">
    <property type="component" value="Chromosome"/>
</dbReference>
<dbReference type="CDD" id="cd10918">
    <property type="entry name" value="CE4_NodB_like_5s_6s"/>
    <property type="match status" value="1"/>
</dbReference>
<gene>
    <name evidence="4" type="ORF">NSCAC_1332</name>
</gene>
<dbReference type="PANTHER" id="PTHR34216">
    <property type="match status" value="1"/>
</dbReference>
<dbReference type="GO" id="GO:0005576">
    <property type="term" value="C:extracellular region"/>
    <property type="evidence" value="ECO:0007669"/>
    <property type="project" value="UniProtKB-SubCell"/>
</dbReference>
<evidence type="ECO:0000256" key="2">
    <source>
        <dbReference type="ARBA" id="ARBA00022729"/>
    </source>
</evidence>